<dbReference type="PANTHER" id="PTHR33887">
    <property type="entry name" value="PB1 DOMAIN-CONTAINING PROTEIN"/>
    <property type="match status" value="1"/>
</dbReference>
<evidence type="ECO:0000313" key="3">
    <source>
        <dbReference type="Proteomes" id="UP000594262"/>
    </source>
</evidence>
<keyword evidence="3" id="KW-1185">Reference proteome</keyword>
<sequence>MFFFVHYGDTDALLLNSNCQCKILLERIKKACALRREELIDIADMQAVVQKLSDAPKSSYASSYLQYRANYVLIKIIKRIDENGQICKEYIPLLNGLDSANPEFLSRLSNRKVNPDAYNKESRDVFNRTAVLKNKGGRNDSRTQNQRPKASNANLSSAGGTPQRRTSNRDRH</sequence>
<reference evidence="2" key="1">
    <citation type="submission" date="2021-01" db="UniProtKB">
        <authorList>
            <consortium name="EnsemblMetazoa"/>
        </authorList>
    </citation>
    <scope>IDENTIFICATION</scope>
</reference>
<name>A0A7M5TRP6_9CNID</name>
<evidence type="ECO:0000256" key="1">
    <source>
        <dbReference type="SAM" id="MobiDB-lite"/>
    </source>
</evidence>
<proteinExistence type="predicted"/>
<protein>
    <submittedName>
        <fullName evidence="2">Uncharacterized protein</fullName>
    </submittedName>
</protein>
<dbReference type="PANTHER" id="PTHR33887:SF5">
    <property type="entry name" value="PB1 DOMAIN-CONTAINING PROTEIN"/>
    <property type="match status" value="1"/>
</dbReference>
<accession>A0A7M5TRP6</accession>
<dbReference type="AlphaFoldDB" id="A0A7M5TRP6"/>
<dbReference type="Pfam" id="PF15874">
    <property type="entry name" value="Il2rg"/>
    <property type="match status" value="1"/>
</dbReference>
<dbReference type="GeneID" id="136809396"/>
<dbReference type="EnsemblMetazoa" id="CLYHEMT000841.1">
    <property type="protein sequence ID" value="CLYHEMP000841.1"/>
    <property type="gene ID" value="CLYHEMG000841"/>
</dbReference>
<dbReference type="InterPro" id="IPR039471">
    <property type="entry name" value="CXorf65-like"/>
</dbReference>
<feature type="compositionally biased region" description="Polar residues" evidence="1">
    <location>
        <begin position="142"/>
        <end position="165"/>
    </location>
</feature>
<dbReference type="OrthoDB" id="2109241at2759"/>
<dbReference type="Proteomes" id="UP000594262">
    <property type="component" value="Unplaced"/>
</dbReference>
<dbReference type="RefSeq" id="XP_066922023.1">
    <property type="nucleotide sequence ID" value="XM_067065922.1"/>
</dbReference>
<evidence type="ECO:0000313" key="2">
    <source>
        <dbReference type="EnsemblMetazoa" id="CLYHEMP000841.1"/>
    </source>
</evidence>
<feature type="region of interest" description="Disordered" evidence="1">
    <location>
        <begin position="129"/>
        <end position="172"/>
    </location>
</feature>
<organism evidence="2 3">
    <name type="scientific">Clytia hemisphaerica</name>
    <dbReference type="NCBI Taxonomy" id="252671"/>
    <lineage>
        <taxon>Eukaryota</taxon>
        <taxon>Metazoa</taxon>
        <taxon>Cnidaria</taxon>
        <taxon>Hydrozoa</taxon>
        <taxon>Hydroidolina</taxon>
        <taxon>Leptothecata</taxon>
        <taxon>Obeliida</taxon>
        <taxon>Clytiidae</taxon>
        <taxon>Clytia</taxon>
    </lineage>
</organism>